<evidence type="ECO:0000256" key="4">
    <source>
        <dbReference type="ARBA" id="ARBA00022691"/>
    </source>
</evidence>
<comment type="caution">
    <text evidence="9">The sequence shown here is derived from an EMBL/GenBank/DDBJ whole genome shotgun (WGS) entry which is preliminary data.</text>
</comment>
<dbReference type="RefSeq" id="WP_117284344.1">
    <property type="nucleotide sequence ID" value="NZ_JAMTCE010000017.1"/>
</dbReference>
<dbReference type="InterPro" id="IPR044946">
    <property type="entry name" value="Restrct_endonuc_typeI_TRD_sf"/>
</dbReference>
<evidence type="ECO:0000256" key="6">
    <source>
        <dbReference type="ARBA" id="ARBA00023125"/>
    </source>
</evidence>
<dbReference type="InterPro" id="IPR003356">
    <property type="entry name" value="DNA_methylase_A-5"/>
</dbReference>
<evidence type="ECO:0000313" key="10">
    <source>
        <dbReference type="Proteomes" id="UP000278327"/>
    </source>
</evidence>
<evidence type="ECO:0000256" key="1">
    <source>
        <dbReference type="ARBA" id="ARBA00011900"/>
    </source>
</evidence>
<evidence type="ECO:0000256" key="7">
    <source>
        <dbReference type="ARBA" id="ARBA00047942"/>
    </source>
</evidence>
<proteinExistence type="predicted"/>
<keyword evidence="3" id="KW-0808">Transferase</keyword>
<dbReference type="PROSITE" id="PS00092">
    <property type="entry name" value="N6_MTASE"/>
    <property type="match status" value="1"/>
</dbReference>
<dbReference type="GO" id="GO:0008170">
    <property type="term" value="F:N-methyltransferase activity"/>
    <property type="evidence" value="ECO:0007669"/>
    <property type="project" value="InterPro"/>
</dbReference>
<dbReference type="Gene3D" id="3.40.50.150">
    <property type="entry name" value="Vaccinia Virus protein VP39"/>
    <property type="match status" value="1"/>
</dbReference>
<feature type="domain" description="DNA methylase adenine-specific" evidence="8">
    <location>
        <begin position="292"/>
        <end position="605"/>
    </location>
</feature>
<keyword evidence="10" id="KW-1185">Reference proteome</keyword>
<comment type="catalytic activity">
    <reaction evidence="7">
        <text>a 2'-deoxyadenosine in DNA + S-adenosyl-L-methionine = an N(6)-methyl-2'-deoxyadenosine in DNA + S-adenosyl-L-homocysteine + H(+)</text>
        <dbReference type="Rhea" id="RHEA:15197"/>
        <dbReference type="Rhea" id="RHEA-COMP:12418"/>
        <dbReference type="Rhea" id="RHEA-COMP:12419"/>
        <dbReference type="ChEBI" id="CHEBI:15378"/>
        <dbReference type="ChEBI" id="CHEBI:57856"/>
        <dbReference type="ChEBI" id="CHEBI:59789"/>
        <dbReference type="ChEBI" id="CHEBI:90615"/>
        <dbReference type="ChEBI" id="CHEBI:90616"/>
        <dbReference type="EC" id="2.1.1.72"/>
    </reaction>
</comment>
<dbReference type="InterPro" id="IPR029063">
    <property type="entry name" value="SAM-dependent_MTases_sf"/>
</dbReference>
<dbReference type="GO" id="GO:0032259">
    <property type="term" value="P:methylation"/>
    <property type="evidence" value="ECO:0007669"/>
    <property type="project" value="UniProtKB-KW"/>
</dbReference>
<dbReference type="Gene3D" id="3.90.220.20">
    <property type="entry name" value="DNA methylase specificity domains"/>
    <property type="match status" value="1"/>
</dbReference>
<dbReference type="SUPFAM" id="SSF53335">
    <property type="entry name" value="S-adenosyl-L-methionine-dependent methyltransferases"/>
    <property type="match status" value="1"/>
</dbReference>
<dbReference type="AlphaFoldDB" id="A0A3N0ANS2"/>
<dbReference type="GO" id="GO:0009007">
    <property type="term" value="F:site-specific DNA-methyltransferase (adenine-specific) activity"/>
    <property type="evidence" value="ECO:0007669"/>
    <property type="project" value="UniProtKB-EC"/>
</dbReference>
<dbReference type="EMBL" id="QICA01000026">
    <property type="protein sequence ID" value="RNL35879.1"/>
    <property type="molecule type" value="Genomic_DNA"/>
</dbReference>
<evidence type="ECO:0000256" key="3">
    <source>
        <dbReference type="ARBA" id="ARBA00022679"/>
    </source>
</evidence>
<dbReference type="Pfam" id="PF02384">
    <property type="entry name" value="N6_Mtase"/>
    <property type="match status" value="1"/>
</dbReference>
<keyword evidence="2" id="KW-0489">Methyltransferase</keyword>
<dbReference type="EC" id="2.1.1.72" evidence="1"/>
<protein>
    <recommendedName>
        <fullName evidence="1">site-specific DNA-methyltransferase (adenine-specific)</fullName>
        <ecNumber evidence="1">2.1.1.72</ecNumber>
    </recommendedName>
</protein>
<name>A0A3N0ANS2_9ACTN</name>
<evidence type="ECO:0000259" key="8">
    <source>
        <dbReference type="Pfam" id="PF02384"/>
    </source>
</evidence>
<dbReference type="PANTHER" id="PTHR42933:SF4">
    <property type="entry name" value="TYPE I RESTRICTION ENZYME ECOKI METHYLASE SUBUNIT"/>
    <property type="match status" value="1"/>
</dbReference>
<dbReference type="PANTHER" id="PTHR42933">
    <property type="entry name" value="SLR6095 PROTEIN"/>
    <property type="match status" value="1"/>
</dbReference>
<evidence type="ECO:0000256" key="2">
    <source>
        <dbReference type="ARBA" id="ARBA00022603"/>
    </source>
</evidence>
<keyword evidence="4" id="KW-0949">S-adenosyl-L-methionine</keyword>
<keyword evidence="5" id="KW-0680">Restriction system</keyword>
<evidence type="ECO:0000256" key="5">
    <source>
        <dbReference type="ARBA" id="ARBA00022747"/>
    </source>
</evidence>
<dbReference type="Proteomes" id="UP000278327">
    <property type="component" value="Unassembled WGS sequence"/>
</dbReference>
<reference evidence="9 10" key="1">
    <citation type="journal article" date="2019" name="Microbiol. Resour. Announc.">
        <title>Draft Genome Sequences of Type Strains of Gordonibacter faecihominis, Paraeggerthella hongkongensis, Parvibacter caecicola,Slackia equolifaciens, Slackia faecicanis, and Slackia isoflavoniconvertens.</title>
        <authorList>
            <person name="Danylec N."/>
            <person name="Stoll D.A."/>
            <person name="Dotsch A."/>
            <person name="Huch M."/>
        </authorList>
    </citation>
    <scope>NUCLEOTIDE SEQUENCE [LARGE SCALE GENOMIC DNA]</scope>
    <source>
        <strain evidence="9 10">DSM 18785</strain>
    </source>
</reference>
<evidence type="ECO:0000313" key="9">
    <source>
        <dbReference type="EMBL" id="RNL35879.1"/>
    </source>
</evidence>
<organism evidence="9 10">
    <name type="scientific">Adlercreutzia equolifaciens subsp. celatus DSM 18785</name>
    <dbReference type="NCBI Taxonomy" id="1121021"/>
    <lineage>
        <taxon>Bacteria</taxon>
        <taxon>Bacillati</taxon>
        <taxon>Actinomycetota</taxon>
        <taxon>Coriobacteriia</taxon>
        <taxon>Eggerthellales</taxon>
        <taxon>Eggerthellaceae</taxon>
        <taxon>Adlercreutzia</taxon>
    </lineage>
</organism>
<dbReference type="InterPro" id="IPR002052">
    <property type="entry name" value="DNA_methylase_N6_adenine_CS"/>
</dbReference>
<gene>
    <name evidence="9" type="ORF">DMP10_11515</name>
</gene>
<dbReference type="SUPFAM" id="SSF116734">
    <property type="entry name" value="DNA methylase specificity domain"/>
    <property type="match status" value="1"/>
</dbReference>
<dbReference type="InterPro" id="IPR051537">
    <property type="entry name" value="DNA_Adenine_Mtase"/>
</dbReference>
<dbReference type="GO" id="GO:0003677">
    <property type="term" value="F:DNA binding"/>
    <property type="evidence" value="ECO:0007669"/>
    <property type="project" value="UniProtKB-KW"/>
</dbReference>
<accession>A0A3N0ANS2</accession>
<sequence length="1063" mass="119764">MSEELSQRDLISHPFKMGDWCFYNIGSTTLEQLKRAGIISDRNYGKLSNKRPDALITLSHDRVIACVEYKQAKELSTEKKEKVAIEQELEVARILGANVLIVTDGCKKTIWVNPATGNRILDQEGNALRAGFSPGEEETLILLRDIVDSIHEGSDQLSPTSPVDPLPLAREIWQDLWTVSGATPENCLYTFVEIFIFKYLSDLGLLRGFYSFGELIKQYGTNSDEEVLEYYADTIRKKIKELFPKNTKDGTTIINGTIFVSKDDKAVRGYAATFKKILGRFENFGSLENIDRDFKSRLFETFLKQSISKKNWGQYFTPLVVVQSIIDMTDIRRGMSICDPACGVGKFLLEAVADKIDRWYSVNNNTVNPQVKLVGYDKGFDKDEQKTIILAKANMLIYFSGLIKSHPGSAKSFSDLFNDTFLLQTNSILGTLAYPINDEYDLILTNPPYVMNGSGNLKEEIHKDAELSKYYTANGLGIEGLFLEWIVNALKEGGKAFIVLPDGVMSRRNDKNLREYVRNHCTIDAIISLPINTFYSTDKKTYVLALTKKERQRTDGIEKLQPQSEPVFAYLCSEIGETRDVYRFPIEQNDLQTATQLFNMYKGSKSSFKTDDPRCKLLDINTLIECDDWCVDRLWSDEEKVNLGIKDPLNMLSIDEFAASMQGIIESLNALKCSLEEVANGAEYTPEMRSTTLGNEALFEFVTNSINLNKVKLRELNTDSLEAIPVYSAQRDVIAHINELVGKPPIFASPEEPILSFATNGDGSAGRNFVLHDKPFYISRDRIGLRSKDERMMIDYIYLQIKDMKELYGFNHSKKANRANVRRVEIAVPVNPEGLIDADFQRSILENYAVIEELQSASVKSANVLEGEVSLDLSESSFEYAIVDLPLLDLFETEKGSSKLTRGYGFDNSGSFPVWSASSKAPLTMIDTYDYEGRYLSWSTNGFAGLLMVLEGRFSINGDRGVLIPKRGRGDLDLDYFKYTLEPIFRQLAKGRKGDNGENEYTKLSPKMLEEVRVPVPVTVDGLPDLAAQEEMAKCYRLLDSVKSQAIAELAEVRDVSVSPMPQ</sequence>
<keyword evidence="6" id="KW-0238">DNA-binding</keyword>
<dbReference type="GO" id="GO:0009307">
    <property type="term" value="P:DNA restriction-modification system"/>
    <property type="evidence" value="ECO:0007669"/>
    <property type="project" value="UniProtKB-KW"/>
</dbReference>
<dbReference type="PRINTS" id="PR00507">
    <property type="entry name" value="N12N6MTFRASE"/>
</dbReference>